<dbReference type="AlphaFoldDB" id="A0A0F9SKT5"/>
<sequence length="283" mass="30606">MAFHLYSRGKASGTYLSLAPIFPTNLPPDIRWGFDAIWNISIITTDSGVFEYTIDGGSTWFPLITTTANVEVICNVKADDKDSFNLRTTGGTDVFRIIVSIAPEDMQVRAGSQAGFPIPLPVDICPVNCVIDVDIQNQPIEVTWPSALPVDICPVTCDLPVINGSVSPLQVSVANPPGTPVGKTIVNLTNTAITANTDIFVALSPTGTVAGDSVIFRILWSNDEGSILSMTLNNSDFVDFNDSNAVKKNSVHLFDVVVDHADSFTLRYNKTSNIIFLRVIQLV</sequence>
<evidence type="ECO:0000313" key="1">
    <source>
        <dbReference type="EMBL" id="KKN37566.1"/>
    </source>
</evidence>
<organism evidence="1">
    <name type="scientific">marine sediment metagenome</name>
    <dbReference type="NCBI Taxonomy" id="412755"/>
    <lineage>
        <taxon>unclassified sequences</taxon>
        <taxon>metagenomes</taxon>
        <taxon>ecological metagenomes</taxon>
    </lineage>
</organism>
<name>A0A0F9SKT5_9ZZZZ</name>
<accession>A0A0F9SKT5</accession>
<protein>
    <submittedName>
        <fullName evidence="1">Uncharacterized protein</fullName>
    </submittedName>
</protein>
<gene>
    <name evidence="1" type="ORF">LCGC14_0762060</name>
</gene>
<proteinExistence type="predicted"/>
<comment type="caution">
    <text evidence="1">The sequence shown here is derived from an EMBL/GenBank/DDBJ whole genome shotgun (WGS) entry which is preliminary data.</text>
</comment>
<reference evidence="1" key="1">
    <citation type="journal article" date="2015" name="Nature">
        <title>Complex archaea that bridge the gap between prokaryotes and eukaryotes.</title>
        <authorList>
            <person name="Spang A."/>
            <person name="Saw J.H."/>
            <person name="Jorgensen S.L."/>
            <person name="Zaremba-Niedzwiedzka K."/>
            <person name="Martijn J."/>
            <person name="Lind A.E."/>
            <person name="van Eijk R."/>
            <person name="Schleper C."/>
            <person name="Guy L."/>
            <person name="Ettema T.J."/>
        </authorList>
    </citation>
    <scope>NUCLEOTIDE SEQUENCE</scope>
</reference>
<dbReference type="EMBL" id="LAZR01001885">
    <property type="protein sequence ID" value="KKN37566.1"/>
    <property type="molecule type" value="Genomic_DNA"/>
</dbReference>